<name>A0A2B4SI38_STYPI</name>
<dbReference type="SUPFAM" id="SSF52540">
    <property type="entry name" value="P-loop containing nucleoside triphosphate hydrolases"/>
    <property type="match status" value="1"/>
</dbReference>
<feature type="disulfide bond" evidence="5">
    <location>
        <begin position="387"/>
        <end position="403"/>
    </location>
</feature>
<gene>
    <name evidence="8" type="primary">Hs3st3b1</name>
    <name evidence="8" type="ORF">AWC38_SpisGene6190</name>
</gene>
<keyword evidence="9" id="KW-1185">Reference proteome</keyword>
<feature type="binding site" evidence="4">
    <location>
        <begin position="408"/>
        <end position="412"/>
    </location>
    <ligand>
        <name>3'-phosphoadenylyl sulfate</name>
        <dbReference type="ChEBI" id="CHEBI:58339"/>
    </ligand>
</feature>
<feature type="compositionally biased region" description="Basic and acidic residues" evidence="6">
    <location>
        <begin position="113"/>
        <end position="125"/>
    </location>
</feature>
<feature type="binding site" evidence="4">
    <location>
        <position position="289"/>
    </location>
    <ligand>
        <name>3'-phosphoadenylyl sulfate</name>
        <dbReference type="ChEBI" id="CHEBI:58339"/>
    </ligand>
</feature>
<sequence>MIFKRSNSSERLSFRSKHLFVFVLASSAFLTYILYRNAHWNSHTVKFTPLDGLKNRNNHSISTRERSGATKRPLRQSNHFEHVVLGVSSDFKTKLNPTSTSDELRKIPSKLLQERIKHRTPEDSGSRGQLNSRNKYSSNVNGVDKSLNYSSTQGDRKHLLNFRSQSEDKEDSGVSEFQLEDGEFKKRLPNAIIIGVKKGGTRALLEILKIHPSIRACSNEVHFFDRDENYEQGLNWYREQMPESVLGQVTIEKSPSYFITSKVPERVYRMSKTVKLIVIVRDPTTRAISDYTQGVERKPDNPRFEEVVFNDAGEVDENWSKISIGRYAEHLAKWMEYFPLKQLHFVSGEELVKRPAKELKLVERFLDIKPFIREDNFYFNESKGFPCFVGKISNTGTVNKAHCMGESKGRKHPAVKEDVLQKLREYFDPFNKKLYSMVHRNFRW</sequence>
<proteinExistence type="predicted"/>
<protein>
    <submittedName>
        <fullName evidence="8">Heparan sulfate glucosamine 3-O-sulfotransferase 3B1</fullName>
    </submittedName>
</protein>
<feature type="binding site" evidence="4">
    <location>
        <begin position="198"/>
        <end position="202"/>
    </location>
    <ligand>
        <name>3'-phosphoadenylyl sulfate</name>
        <dbReference type="ChEBI" id="CHEBI:58339"/>
    </ligand>
</feature>
<keyword evidence="1 8" id="KW-0808">Transferase</keyword>
<dbReference type="InterPro" id="IPR027417">
    <property type="entry name" value="P-loop_NTPase"/>
</dbReference>
<dbReference type="STRING" id="50429.A0A2B4SI38"/>
<accession>A0A2B4SI38</accession>
<feature type="compositionally biased region" description="Polar residues" evidence="6">
    <location>
        <begin position="126"/>
        <end position="151"/>
    </location>
</feature>
<evidence type="ECO:0000256" key="2">
    <source>
        <dbReference type="ARBA" id="ARBA00023180"/>
    </source>
</evidence>
<dbReference type="InterPro" id="IPR037359">
    <property type="entry name" value="NST/OST"/>
</dbReference>
<evidence type="ECO:0000256" key="1">
    <source>
        <dbReference type="ARBA" id="ARBA00022679"/>
    </source>
</evidence>
<dbReference type="Gene3D" id="3.40.50.300">
    <property type="entry name" value="P-loop containing nucleotide triphosphate hydrolases"/>
    <property type="match status" value="1"/>
</dbReference>
<dbReference type="Proteomes" id="UP000225706">
    <property type="component" value="Unassembled WGS sequence"/>
</dbReference>
<evidence type="ECO:0000256" key="5">
    <source>
        <dbReference type="PIRSR" id="PIRSR637359-3"/>
    </source>
</evidence>
<dbReference type="InterPro" id="IPR000863">
    <property type="entry name" value="Sulfotransferase_dom"/>
</dbReference>
<keyword evidence="5" id="KW-1015">Disulfide bond</keyword>
<dbReference type="FunFam" id="3.40.50.300:FF:002997">
    <property type="entry name" value="Sulfotransferase"/>
    <property type="match status" value="1"/>
</dbReference>
<dbReference type="GO" id="GO:0008467">
    <property type="term" value="F:[heparan sulfate]-glucosamine 3-sulfotransferase activity"/>
    <property type="evidence" value="ECO:0007669"/>
    <property type="project" value="TreeGrafter"/>
</dbReference>
<feature type="binding site" evidence="4">
    <location>
        <position position="281"/>
    </location>
    <ligand>
        <name>3'-phosphoadenylyl sulfate</name>
        <dbReference type="ChEBI" id="CHEBI:58339"/>
    </ligand>
</feature>
<evidence type="ECO:0000256" key="6">
    <source>
        <dbReference type="SAM" id="MobiDB-lite"/>
    </source>
</evidence>
<reference evidence="9" key="1">
    <citation type="journal article" date="2017" name="bioRxiv">
        <title>Comparative analysis of the genomes of Stylophora pistillata and Acropora digitifera provides evidence for extensive differences between species of corals.</title>
        <authorList>
            <person name="Voolstra C.R."/>
            <person name="Li Y."/>
            <person name="Liew Y.J."/>
            <person name="Baumgarten S."/>
            <person name="Zoccola D."/>
            <person name="Flot J.-F."/>
            <person name="Tambutte S."/>
            <person name="Allemand D."/>
            <person name="Aranda M."/>
        </authorList>
    </citation>
    <scope>NUCLEOTIDE SEQUENCE [LARGE SCALE GENOMIC DNA]</scope>
</reference>
<evidence type="ECO:0000313" key="9">
    <source>
        <dbReference type="Proteomes" id="UP000225706"/>
    </source>
</evidence>
<keyword evidence="2" id="KW-0325">Glycoprotein</keyword>
<feature type="region of interest" description="Disordered" evidence="6">
    <location>
        <begin position="113"/>
        <end position="151"/>
    </location>
</feature>
<organism evidence="8 9">
    <name type="scientific">Stylophora pistillata</name>
    <name type="common">Smooth cauliflower coral</name>
    <dbReference type="NCBI Taxonomy" id="50429"/>
    <lineage>
        <taxon>Eukaryota</taxon>
        <taxon>Metazoa</taxon>
        <taxon>Cnidaria</taxon>
        <taxon>Anthozoa</taxon>
        <taxon>Hexacorallia</taxon>
        <taxon>Scleractinia</taxon>
        <taxon>Astrocoeniina</taxon>
        <taxon>Pocilloporidae</taxon>
        <taxon>Stylophora</taxon>
    </lineage>
</organism>
<feature type="active site" description="For sulfotransferase activity" evidence="3">
    <location>
        <position position="198"/>
    </location>
</feature>
<dbReference type="EMBL" id="LSMT01000072">
    <property type="protein sequence ID" value="PFX29046.1"/>
    <property type="molecule type" value="Genomic_DNA"/>
</dbReference>
<evidence type="ECO:0000313" key="8">
    <source>
        <dbReference type="EMBL" id="PFX29046.1"/>
    </source>
</evidence>
<evidence type="ECO:0000259" key="7">
    <source>
        <dbReference type="Pfam" id="PF00685"/>
    </source>
</evidence>
<evidence type="ECO:0000256" key="4">
    <source>
        <dbReference type="PIRSR" id="PIRSR637359-2"/>
    </source>
</evidence>
<dbReference type="OrthoDB" id="411451at2759"/>
<dbReference type="PANTHER" id="PTHR10605:SF72">
    <property type="entry name" value="HEPARAN SULFATE 3-O SULFOTRANSFERASE-B, ISOFORM A"/>
    <property type="match status" value="1"/>
</dbReference>
<dbReference type="Pfam" id="PF00685">
    <property type="entry name" value="Sulfotransfer_1"/>
    <property type="match status" value="1"/>
</dbReference>
<dbReference type="PANTHER" id="PTHR10605">
    <property type="entry name" value="HEPARAN SULFATE SULFOTRANSFERASE"/>
    <property type="match status" value="1"/>
</dbReference>
<comment type="caution">
    <text evidence="8">The sequence shown here is derived from an EMBL/GenBank/DDBJ whole genome shotgun (WGS) entry which is preliminary data.</text>
</comment>
<dbReference type="AlphaFoldDB" id="A0A2B4SI38"/>
<evidence type="ECO:0000256" key="3">
    <source>
        <dbReference type="PIRSR" id="PIRSR637359-1"/>
    </source>
</evidence>
<feature type="domain" description="Sulfotransferase" evidence="7">
    <location>
        <begin position="190"/>
        <end position="432"/>
    </location>
</feature>